<name>A0A8H4A0B5_GIGMA</name>
<keyword evidence="3" id="KW-0472">Membrane</keyword>
<evidence type="ECO:0000313" key="5">
    <source>
        <dbReference type="EMBL" id="KAF0383402.1"/>
    </source>
</evidence>
<organism evidence="5 6">
    <name type="scientific">Gigaspora margarita</name>
    <dbReference type="NCBI Taxonomy" id="4874"/>
    <lineage>
        <taxon>Eukaryota</taxon>
        <taxon>Fungi</taxon>
        <taxon>Fungi incertae sedis</taxon>
        <taxon>Mucoromycota</taxon>
        <taxon>Glomeromycotina</taxon>
        <taxon>Glomeromycetes</taxon>
        <taxon>Diversisporales</taxon>
        <taxon>Gigasporaceae</taxon>
        <taxon>Gigaspora</taxon>
    </lineage>
</organism>
<evidence type="ECO:0000313" key="6">
    <source>
        <dbReference type="Proteomes" id="UP000439903"/>
    </source>
</evidence>
<evidence type="ECO:0000256" key="2">
    <source>
        <dbReference type="ARBA" id="ARBA00022737"/>
    </source>
</evidence>
<feature type="signal peptide" evidence="4">
    <location>
        <begin position="1"/>
        <end position="18"/>
    </location>
</feature>
<dbReference type="Pfam" id="PF24681">
    <property type="entry name" value="Kelch_KLHDC2_KLHL20_DRC7"/>
    <property type="match status" value="2"/>
</dbReference>
<dbReference type="SUPFAM" id="SSF117281">
    <property type="entry name" value="Kelch motif"/>
    <property type="match status" value="2"/>
</dbReference>
<keyword evidence="6" id="KW-1185">Reference proteome</keyword>
<feature type="transmembrane region" description="Helical" evidence="3">
    <location>
        <begin position="428"/>
        <end position="451"/>
    </location>
</feature>
<dbReference type="Proteomes" id="UP000439903">
    <property type="component" value="Unassembled WGS sequence"/>
</dbReference>
<evidence type="ECO:0000256" key="4">
    <source>
        <dbReference type="SAM" id="SignalP"/>
    </source>
</evidence>
<keyword evidence="2" id="KW-0677">Repeat</keyword>
<feature type="chain" id="PRO_5034409686" evidence="4">
    <location>
        <begin position="19"/>
        <end position="468"/>
    </location>
</feature>
<dbReference type="EMBL" id="WTPW01002402">
    <property type="protein sequence ID" value="KAF0383402.1"/>
    <property type="molecule type" value="Genomic_DNA"/>
</dbReference>
<dbReference type="AlphaFoldDB" id="A0A8H4A0B5"/>
<comment type="caution">
    <text evidence="5">The sequence shown here is derived from an EMBL/GenBank/DDBJ whole genome shotgun (WGS) entry which is preliminary data.</text>
</comment>
<dbReference type="InterPro" id="IPR015915">
    <property type="entry name" value="Kelch-typ_b-propeller"/>
</dbReference>
<keyword evidence="3" id="KW-0812">Transmembrane</keyword>
<keyword evidence="1" id="KW-0880">Kelch repeat</keyword>
<protein>
    <submittedName>
        <fullName evidence="5">Galactose oxidase</fullName>
    </submittedName>
</protein>
<sequence length="468" mass="51614">MLFTYVFFIVLFFAVLNSVCLHVICQDIPSSRHGQTSALVGNKLYFFGGYMPSGVFTDEVWYLNLSSSLNTETLLWYRDTRMLVVYFSGASCVSTIDKFSVFLVGGETYNSNSMTYNFSAPVYEFNSKASNWTTPIIIGFNSSFINRNTMQGVINNNSKIFIFGGYNSTNPNSKTVIYNDMNILDITTMNWLTLTQSDDIPSCIAYTATLLSDGRIIYIGGIKYGPLSAQNSAPSPPSPVRPGNTTFLTRDIQAPAPININNEGNIIAPIISGLSYIDMNKILIFDTTTYAWSNKTIIGDSLIGRIGHSIVLTQNGNIILYGGSIVNLTTSDTTSILSELAVLNTISWTWSILNVSKTNAPPPLTYHSATLYENYMIISFGQTSSLPFEDSNKIYILNTLTYTWVIMSNFTSNLTTPTNQTQTSLTSIVGISVGIGLLILIGVFSFIIFLLRKRRLPKPIPTPGSISK</sequence>
<gene>
    <name evidence="5" type="ORF">F8M41_011787</name>
</gene>
<keyword evidence="4" id="KW-0732">Signal</keyword>
<evidence type="ECO:0000256" key="3">
    <source>
        <dbReference type="SAM" id="Phobius"/>
    </source>
</evidence>
<dbReference type="PANTHER" id="PTHR46093:SF3">
    <property type="entry name" value="ACYL-COA-BINDING DOMAIN-CONTAINING PROTEIN 4"/>
    <property type="match status" value="1"/>
</dbReference>
<proteinExistence type="predicted"/>
<accession>A0A8H4A0B5</accession>
<dbReference type="PANTHER" id="PTHR46093">
    <property type="entry name" value="ACYL-COA-BINDING DOMAIN-CONTAINING PROTEIN 5"/>
    <property type="match status" value="1"/>
</dbReference>
<evidence type="ECO:0000256" key="1">
    <source>
        <dbReference type="ARBA" id="ARBA00022441"/>
    </source>
</evidence>
<dbReference type="OrthoDB" id="432528at2759"/>
<dbReference type="Gene3D" id="2.120.10.80">
    <property type="entry name" value="Kelch-type beta propeller"/>
    <property type="match status" value="2"/>
</dbReference>
<reference evidence="5 6" key="1">
    <citation type="journal article" date="2019" name="Environ. Microbiol.">
        <title>At the nexus of three kingdoms: the genome of the mycorrhizal fungus Gigaspora margarita provides insights into plant, endobacterial and fungal interactions.</title>
        <authorList>
            <person name="Venice F."/>
            <person name="Ghignone S."/>
            <person name="Salvioli di Fossalunga A."/>
            <person name="Amselem J."/>
            <person name="Novero M."/>
            <person name="Xianan X."/>
            <person name="Sedzielewska Toro K."/>
            <person name="Morin E."/>
            <person name="Lipzen A."/>
            <person name="Grigoriev I.V."/>
            <person name="Henrissat B."/>
            <person name="Martin F.M."/>
            <person name="Bonfante P."/>
        </authorList>
    </citation>
    <scope>NUCLEOTIDE SEQUENCE [LARGE SCALE GENOMIC DNA]</scope>
    <source>
        <strain evidence="5 6">BEG34</strain>
    </source>
</reference>
<keyword evidence="3" id="KW-1133">Transmembrane helix</keyword>